<comment type="caution">
    <text evidence="1">The sequence shown here is derived from an EMBL/GenBank/DDBJ whole genome shotgun (WGS) entry which is preliminary data.</text>
</comment>
<dbReference type="AlphaFoldDB" id="A0A1Q8Y8U1"/>
<reference evidence="1 2" key="1">
    <citation type="submission" date="2017-01" db="EMBL/GenBank/DDBJ databases">
        <title>Genome sequence of Rhodoferax antarcticus ANT.BR, a psychrophilic purple nonsulfur bacterium from an Antarctic microbial mat.</title>
        <authorList>
            <person name="Baker J."/>
            <person name="Riester C."/>
            <person name="Skinner B."/>
            <person name="Newell A."/>
            <person name="Swingley W."/>
            <person name="Madigan M."/>
            <person name="Jung D."/>
            <person name="Asao M."/>
            <person name="Chen M."/>
            <person name="Loughlin P."/>
            <person name="Pan H."/>
            <person name="Lin S."/>
            <person name="Li N."/>
            <person name="Shaw J."/>
            <person name="Prado M."/>
            <person name="Sherman C."/>
            <person name="Li X."/>
            <person name="Tang J."/>
            <person name="Blankenship R."/>
            <person name="Zhao T."/>
            <person name="Touchman J."/>
            <person name="Sattley M."/>
        </authorList>
    </citation>
    <scope>NUCLEOTIDE SEQUENCE [LARGE SCALE GENOMIC DNA]</scope>
    <source>
        <strain evidence="1 2">ANT.BR</strain>
    </source>
</reference>
<dbReference type="EMBL" id="MSYM01000020">
    <property type="protein sequence ID" value="OLP04466.1"/>
    <property type="molecule type" value="Genomic_DNA"/>
</dbReference>
<protein>
    <recommendedName>
        <fullName evidence="3">DNA primase</fullName>
    </recommendedName>
</protein>
<evidence type="ECO:0000313" key="2">
    <source>
        <dbReference type="Proteomes" id="UP000185911"/>
    </source>
</evidence>
<dbReference type="RefSeq" id="WP_139313463.1">
    <property type="nucleotide sequence ID" value="NZ_MSYM01000020.1"/>
</dbReference>
<dbReference type="SUPFAM" id="SSF57783">
    <property type="entry name" value="Zinc beta-ribbon"/>
    <property type="match status" value="1"/>
</dbReference>
<proteinExistence type="predicted"/>
<evidence type="ECO:0008006" key="3">
    <source>
        <dbReference type="Google" id="ProtNLM"/>
    </source>
</evidence>
<dbReference type="Pfam" id="PF13155">
    <property type="entry name" value="Toprim_2"/>
    <property type="match status" value="1"/>
</dbReference>
<dbReference type="CDD" id="cd01029">
    <property type="entry name" value="TOPRIM_primases"/>
    <property type="match status" value="1"/>
</dbReference>
<dbReference type="GO" id="GO:0006260">
    <property type="term" value="P:DNA replication"/>
    <property type="evidence" value="ECO:0007669"/>
    <property type="project" value="InterPro"/>
</dbReference>
<dbReference type="InterPro" id="IPR034154">
    <property type="entry name" value="TOPRIM_DnaG/twinkle"/>
</dbReference>
<dbReference type="InterPro" id="IPR036977">
    <property type="entry name" value="DNA_primase_Znf_CHC2"/>
</dbReference>
<dbReference type="GO" id="GO:0008270">
    <property type="term" value="F:zinc ion binding"/>
    <property type="evidence" value="ECO:0007669"/>
    <property type="project" value="InterPro"/>
</dbReference>
<evidence type="ECO:0000313" key="1">
    <source>
        <dbReference type="EMBL" id="OLP04466.1"/>
    </source>
</evidence>
<dbReference type="GO" id="GO:0003677">
    <property type="term" value="F:DNA binding"/>
    <property type="evidence" value="ECO:0007669"/>
    <property type="project" value="InterPro"/>
</dbReference>
<keyword evidence="2" id="KW-1185">Reference proteome</keyword>
<dbReference type="Proteomes" id="UP000185911">
    <property type="component" value="Unassembled WGS sequence"/>
</dbReference>
<organism evidence="1 2">
    <name type="scientific">Rhodoferax antarcticus ANT.BR</name>
    <dbReference type="NCBI Taxonomy" id="1111071"/>
    <lineage>
        <taxon>Bacteria</taxon>
        <taxon>Pseudomonadati</taxon>
        <taxon>Pseudomonadota</taxon>
        <taxon>Betaproteobacteria</taxon>
        <taxon>Burkholderiales</taxon>
        <taxon>Comamonadaceae</taxon>
        <taxon>Rhodoferax</taxon>
    </lineage>
</organism>
<gene>
    <name evidence="1" type="ORF">BLL52_4092</name>
</gene>
<sequence>MSVVDFERVKKKYGLIPFFENEMGSVAKKVAGEVRYSVCPACGTSGNQSGRVSIRGLRWHCFSCSDGGDVIEAAARFFGKSLSEAADYLSGESDKLGPVVRPKPVEPIKKRNMVAVREVIAKLLALNLPIDNGVAAYLEGRCINRELIQEAIDRKIVVTLPSDPNICLRLLLDELGRDLLIESGVWKEGSKAPAIIYRPLLFISHDQCGMELRLIGESKIGSPKAIRIGDPSPALWKGNEHVMITEGFIDMLSAVVMGTERTIFAIPGAGNWKASDQWLKDLSETHVLIALDNDEGSRLAKQNLQGFLISVGAKPKIYAPPEGLKDLNDQLRSFNR</sequence>
<accession>A0A1Q8Y8U1</accession>
<name>A0A1Q8Y8U1_9BURK</name>
<dbReference type="Gene3D" id="3.40.1360.10">
    <property type="match status" value="1"/>
</dbReference>
<dbReference type="Gene3D" id="3.90.580.10">
    <property type="entry name" value="Zinc finger, CHC2-type domain"/>
    <property type="match status" value="1"/>
</dbReference>